<organism evidence="2 3">
    <name type="scientific">Streptomyces violaceolatus</name>
    <dbReference type="NCBI Taxonomy" id="67378"/>
    <lineage>
        <taxon>Bacteria</taxon>
        <taxon>Bacillati</taxon>
        <taxon>Actinomycetota</taxon>
        <taxon>Actinomycetes</taxon>
        <taxon>Kitasatosporales</taxon>
        <taxon>Streptomycetaceae</taxon>
        <taxon>Streptomyces</taxon>
        <taxon>Streptomyces violaceoruber group</taxon>
    </lineage>
</organism>
<keyword evidence="3" id="KW-1185">Reference proteome</keyword>
<comment type="caution">
    <text evidence="2">The sequence shown here is derived from an EMBL/GenBank/DDBJ whole genome shotgun (WGS) entry which is preliminary data.</text>
</comment>
<name>A0ABN3T3G6_9ACTN</name>
<feature type="region of interest" description="Disordered" evidence="1">
    <location>
        <begin position="52"/>
        <end position="72"/>
    </location>
</feature>
<proteinExistence type="predicted"/>
<sequence>MVDTSDPLGVCGQCVRPVALPHVVRAEGEVLGCDKESLVLIRWRRGDAEVQRGEADRYATSTEPVLPTSDDC</sequence>
<dbReference type="Proteomes" id="UP001499989">
    <property type="component" value="Unassembled WGS sequence"/>
</dbReference>
<dbReference type="EMBL" id="BAAASK010000015">
    <property type="protein sequence ID" value="GAA2690622.1"/>
    <property type="molecule type" value="Genomic_DNA"/>
</dbReference>
<protein>
    <submittedName>
        <fullName evidence="2">Uncharacterized protein</fullName>
    </submittedName>
</protein>
<reference evidence="2 3" key="1">
    <citation type="journal article" date="2019" name="Int. J. Syst. Evol. Microbiol.">
        <title>The Global Catalogue of Microorganisms (GCM) 10K type strain sequencing project: providing services to taxonomists for standard genome sequencing and annotation.</title>
        <authorList>
            <consortium name="The Broad Institute Genomics Platform"/>
            <consortium name="The Broad Institute Genome Sequencing Center for Infectious Disease"/>
            <person name="Wu L."/>
            <person name="Ma J."/>
        </authorList>
    </citation>
    <scope>NUCLEOTIDE SEQUENCE [LARGE SCALE GENOMIC DNA]</scope>
    <source>
        <strain evidence="2 3">JCM 4531</strain>
    </source>
</reference>
<evidence type="ECO:0000313" key="2">
    <source>
        <dbReference type="EMBL" id="GAA2690622.1"/>
    </source>
</evidence>
<evidence type="ECO:0000256" key="1">
    <source>
        <dbReference type="SAM" id="MobiDB-lite"/>
    </source>
</evidence>
<gene>
    <name evidence="2" type="ORF">GCM10010310_47500</name>
</gene>
<evidence type="ECO:0000313" key="3">
    <source>
        <dbReference type="Proteomes" id="UP001499989"/>
    </source>
</evidence>
<accession>A0ABN3T3G6</accession>